<evidence type="ECO:0008006" key="3">
    <source>
        <dbReference type="Google" id="ProtNLM"/>
    </source>
</evidence>
<evidence type="ECO:0000313" key="1">
    <source>
        <dbReference type="EMBL" id="BBC61813.1"/>
    </source>
</evidence>
<dbReference type="RefSeq" id="WP_014868557.1">
    <property type="nucleotide sequence ID" value="NZ_AP018493.1"/>
</dbReference>
<accession>A0A2Z5Y4Y0</accession>
<reference evidence="1 2" key="1">
    <citation type="submission" date="2018-01" db="EMBL/GenBank/DDBJ databases">
        <title>Whole genome sequence of Melissococcus plutonius DAT561.</title>
        <authorList>
            <person name="Okumura K."/>
            <person name="Takamatsu D."/>
            <person name="Okura M."/>
        </authorList>
    </citation>
    <scope>NUCLEOTIDE SEQUENCE [LARGE SCALE GENOMIC DNA]</scope>
    <source>
        <strain evidence="1 2">DAT561</strain>
        <plasmid evidence="2">pmp1 dat561 dna</plasmid>
    </source>
</reference>
<dbReference type="GO" id="GO:0000287">
    <property type="term" value="F:magnesium ion binding"/>
    <property type="evidence" value="ECO:0007669"/>
    <property type="project" value="InterPro"/>
</dbReference>
<dbReference type="Proteomes" id="UP000269226">
    <property type="component" value="Plasmid pMP1"/>
</dbReference>
<dbReference type="EMBL" id="AP018493">
    <property type="protein sequence ID" value="BBC61813.1"/>
    <property type="molecule type" value="Genomic_DNA"/>
</dbReference>
<gene>
    <name evidence="1" type="ORF">DAT561_p1111</name>
</gene>
<geneLocation type="plasmid" evidence="2">
    <name>pmp1 dat561 dna</name>
</geneLocation>
<dbReference type="InterPro" id="IPR008822">
    <property type="entry name" value="Endonuclease_RusA-like"/>
</dbReference>
<proteinExistence type="predicted"/>
<evidence type="ECO:0000313" key="2">
    <source>
        <dbReference type="Proteomes" id="UP000269226"/>
    </source>
</evidence>
<dbReference type="InterPro" id="IPR036614">
    <property type="entry name" value="RusA-like_sf"/>
</dbReference>
<dbReference type="Pfam" id="PF05866">
    <property type="entry name" value="RusA"/>
    <property type="match status" value="2"/>
</dbReference>
<dbReference type="AlphaFoldDB" id="A0A2Z5Y4Y0"/>
<keyword evidence="1" id="KW-0614">Plasmid</keyword>
<name>A0A2Z5Y4Y0_9ENTE</name>
<protein>
    <recommendedName>
        <fullName evidence="3">Phage protein</fullName>
    </recommendedName>
</protein>
<dbReference type="GO" id="GO:0006281">
    <property type="term" value="P:DNA repair"/>
    <property type="evidence" value="ECO:0007669"/>
    <property type="project" value="InterPro"/>
</dbReference>
<organism evidence="1 2">
    <name type="scientific">Melissococcus plutonius</name>
    <dbReference type="NCBI Taxonomy" id="33970"/>
    <lineage>
        <taxon>Bacteria</taxon>
        <taxon>Bacillati</taxon>
        <taxon>Bacillota</taxon>
        <taxon>Bacilli</taxon>
        <taxon>Lactobacillales</taxon>
        <taxon>Enterococcaceae</taxon>
        <taxon>Melissococcus</taxon>
    </lineage>
</organism>
<dbReference type="SUPFAM" id="SSF103084">
    <property type="entry name" value="Holliday junction resolvase RusA"/>
    <property type="match status" value="2"/>
</dbReference>
<dbReference type="Gene3D" id="3.30.1330.70">
    <property type="entry name" value="Holliday junction resolvase RusA"/>
    <property type="match status" value="2"/>
</dbReference>
<sequence>MWQIILPFNPVATPRPSIKRTKTGILTYYTEKYATYLEEVSNYLSDHQLINDDFYQTIACEMGVVMEVDFFIQRAKNQKKVNTILRTYAPDIDNLLKGAMDCIFNQSKIKDSCVVGVTAFKYNTINNARTEIRLRRVDELEKIQYNFSEISQVDWQISLPFNPVATPRPGVKRTKTGILTYYPKKYQDYKTAMKTYIEDQEMYNQDFFQVIQSSFGMIAEIDYFCQMAKNQRKLEKLMKVTAPDIDNLVKGTLDSIFHYGLPIKDSRVVGLIAYKFNTLKNPHTEVRIRGI</sequence>
<dbReference type="GeneID" id="39499358"/>
<dbReference type="GO" id="GO:0006310">
    <property type="term" value="P:DNA recombination"/>
    <property type="evidence" value="ECO:0007669"/>
    <property type="project" value="InterPro"/>
</dbReference>